<reference evidence="4" key="1">
    <citation type="submission" date="2018-05" db="EMBL/GenBank/DDBJ databases">
        <title>Draft genome of Mucuna pruriens seed.</title>
        <authorList>
            <person name="Nnadi N.E."/>
            <person name="Vos R."/>
            <person name="Hasami M.H."/>
            <person name="Devisetty U.K."/>
            <person name="Aguiy J.C."/>
        </authorList>
    </citation>
    <scope>NUCLEOTIDE SEQUENCE [LARGE SCALE GENOMIC DNA]</scope>
    <source>
        <strain evidence="4">JCA_2017</strain>
    </source>
</reference>
<evidence type="ECO:0000256" key="1">
    <source>
        <dbReference type="ARBA" id="ARBA00022737"/>
    </source>
</evidence>
<dbReference type="FunFam" id="1.25.40.10:FF:000285">
    <property type="entry name" value="Pentatricopeptide repeat-containing protein, chloroplastic"/>
    <property type="match status" value="1"/>
</dbReference>
<evidence type="ECO:0000313" key="4">
    <source>
        <dbReference type="EMBL" id="RDX60388.1"/>
    </source>
</evidence>
<dbReference type="FunFam" id="1.25.40.10:FF:000646">
    <property type="entry name" value="Pentatricopeptide repeat-containing protein, chloroplastic"/>
    <property type="match status" value="1"/>
</dbReference>
<accession>A0A371E2Z0</accession>
<evidence type="ECO:0000313" key="5">
    <source>
        <dbReference type="Proteomes" id="UP000257109"/>
    </source>
</evidence>
<comment type="caution">
    <text evidence="4">The sequence shown here is derived from an EMBL/GenBank/DDBJ whole genome shotgun (WGS) entry which is preliminary data.</text>
</comment>
<dbReference type="Gene3D" id="1.25.40.10">
    <property type="entry name" value="Tetratricopeptide repeat domain"/>
    <property type="match status" value="6"/>
</dbReference>
<dbReference type="OrthoDB" id="185373at2759"/>
<name>A0A371E2Z0_MUCPR</name>
<dbReference type="FunFam" id="1.25.40.10:FF:000380">
    <property type="entry name" value="Pentatricopeptide repeat-containing protein, chloroplastic"/>
    <property type="match status" value="1"/>
</dbReference>
<dbReference type="Pfam" id="PF20431">
    <property type="entry name" value="E_motif"/>
    <property type="match status" value="1"/>
</dbReference>
<dbReference type="InterPro" id="IPR046960">
    <property type="entry name" value="PPR_At4g14850-like_plant"/>
</dbReference>
<dbReference type="SUPFAM" id="SSF48452">
    <property type="entry name" value="TPR-like"/>
    <property type="match status" value="1"/>
</dbReference>
<dbReference type="InterPro" id="IPR002885">
    <property type="entry name" value="PPR_rpt"/>
</dbReference>
<feature type="repeat" description="PPR" evidence="2">
    <location>
        <begin position="471"/>
        <end position="505"/>
    </location>
</feature>
<dbReference type="EMBL" id="QJKJ01016902">
    <property type="protein sequence ID" value="RDX60388.1"/>
    <property type="molecule type" value="Genomic_DNA"/>
</dbReference>
<feature type="repeat" description="PPR" evidence="2">
    <location>
        <begin position="132"/>
        <end position="166"/>
    </location>
</feature>
<dbReference type="PROSITE" id="PS51375">
    <property type="entry name" value="PPR"/>
    <property type="match status" value="7"/>
</dbReference>
<feature type="compositionally biased region" description="Polar residues" evidence="3">
    <location>
        <begin position="1"/>
        <end position="12"/>
    </location>
</feature>
<dbReference type="Pfam" id="PF01535">
    <property type="entry name" value="PPR"/>
    <property type="match status" value="7"/>
</dbReference>
<keyword evidence="5" id="KW-1185">Reference proteome</keyword>
<keyword evidence="1" id="KW-0677">Repeat</keyword>
<dbReference type="GO" id="GO:0003723">
    <property type="term" value="F:RNA binding"/>
    <property type="evidence" value="ECO:0007669"/>
    <property type="project" value="InterPro"/>
</dbReference>
<feature type="non-terminal residue" evidence="4">
    <location>
        <position position="1"/>
    </location>
</feature>
<dbReference type="InterPro" id="IPR046848">
    <property type="entry name" value="E_motif"/>
</dbReference>
<evidence type="ECO:0000256" key="3">
    <source>
        <dbReference type="SAM" id="MobiDB-lite"/>
    </source>
</evidence>
<dbReference type="AlphaFoldDB" id="A0A371E2Z0"/>
<protein>
    <submittedName>
        <fullName evidence="4">Pentatricopeptide repeat-containing protein, chloroplastic</fullName>
    </submittedName>
</protein>
<dbReference type="FunFam" id="1.25.40.10:FF:000090">
    <property type="entry name" value="Pentatricopeptide repeat-containing protein, chloroplastic"/>
    <property type="match status" value="1"/>
</dbReference>
<dbReference type="PANTHER" id="PTHR47926">
    <property type="entry name" value="PENTATRICOPEPTIDE REPEAT-CONTAINING PROTEIN"/>
    <property type="match status" value="1"/>
</dbReference>
<feature type="repeat" description="PPR" evidence="2">
    <location>
        <begin position="436"/>
        <end position="470"/>
    </location>
</feature>
<proteinExistence type="predicted"/>
<dbReference type="Pfam" id="PF13041">
    <property type="entry name" value="PPR_2"/>
    <property type="match status" value="3"/>
</dbReference>
<feature type="repeat" description="PPR" evidence="2">
    <location>
        <begin position="234"/>
        <end position="268"/>
    </location>
</feature>
<feature type="region of interest" description="Disordered" evidence="3">
    <location>
        <begin position="1"/>
        <end position="23"/>
    </location>
</feature>
<dbReference type="NCBIfam" id="TIGR00756">
    <property type="entry name" value="PPR"/>
    <property type="match status" value="5"/>
</dbReference>
<dbReference type="FunFam" id="1.25.40.10:FF:001332">
    <property type="entry name" value="pentatricopeptide repeat-containing protein At5g55740, chloroplastic"/>
    <property type="match status" value="1"/>
</dbReference>
<feature type="repeat" description="PPR" evidence="2">
    <location>
        <begin position="607"/>
        <end position="641"/>
    </location>
</feature>
<sequence>MHGLSSPITPSPTLHLAHSKPETPTSLTPIQFSHKHISSLCKDGRIREAVESLTQMQSRNLHVGPDIYGTLLQGCVYERALPLGLQIHACLIKMGHSFIQNDFVESKLVILYAKCGASDVATRLFRDSRNQNVFSWAAIIGLHTRTGRCEEALSGYIKMQHDGFPPDNFVIPNALKACGVLRWVRFGKGVHSFVVKTMGFNRCVYVATSLVDMYGKCGALEDAERVFDAMLDKNDVAWNSLIVTYAQNGMNEDAIRLFWEMRLHGVEVTSVALSAFFTACANLEAVGEGRQGHGLAVVGGLELDNVLGSSVMNFYFKVGLVEEAEVVFGNMVMKDVVTWNLVVSGYVQFGLVGKALEMCRVMREENLRFDCVTLSSLLAVAADTRDVGLGMKAHGYCVKNEFESDVVVSCGIVDMYAKCGRMDSARRVFSCARKKDIVLWNTMLAACAERGLSGEALKLFFQMQLESVPPNVVSWNSVIFGFFKNGQVAEARNMFAEMCSSGVTPNLITWTTMMSGLAQSGLGCDAMMAFRKMQDVGIRPNSMSITSALSGCTNMALLKYGRAIHGYVMRHDMSQSIHITTSIMDMYAKCGSLDDAKCVFSMCSTKELPVYNAMITAYASHGQAREALALFKQLEKEGIVPDHITLTSVLSACSHGGLVKEGMEVFKYMVTELQMKPSEEHYGCLVKLLANDGQLDEALGTILTMPSHPDAHILGSLLVACRQNHDIELADYIAKWLLKLDPENSGNYVALSNVYATVGKWDKVSNIRGLMKEKGLRKIPGCSWIEVGQELHGSISIYKTSPAARLLLLSLSFMSWHIFLYRPVPGSRSLGCRRKESSGRLSCKVNPSSAFSDSLC</sequence>
<dbReference type="PANTHER" id="PTHR47926:SF386">
    <property type="entry name" value="PENTATRICOPEPTIDE REPEAT-CONTAINING PROTEIN"/>
    <property type="match status" value="1"/>
</dbReference>
<dbReference type="Proteomes" id="UP000257109">
    <property type="component" value="Unassembled WGS sequence"/>
</dbReference>
<feature type="repeat" description="PPR" evidence="2">
    <location>
        <begin position="506"/>
        <end position="540"/>
    </location>
</feature>
<gene>
    <name evidence="4" type="primary">CRR21</name>
    <name evidence="4" type="ORF">CR513_61470</name>
</gene>
<dbReference type="FunFam" id="1.25.40.10:FF:002040">
    <property type="entry name" value="Pentatricopeptide repeat-containing protein, chloroplastic"/>
    <property type="match status" value="1"/>
</dbReference>
<dbReference type="InterPro" id="IPR011990">
    <property type="entry name" value="TPR-like_helical_dom_sf"/>
</dbReference>
<feature type="repeat" description="PPR" evidence="2">
    <location>
        <begin position="335"/>
        <end position="369"/>
    </location>
</feature>
<evidence type="ECO:0000256" key="2">
    <source>
        <dbReference type="PROSITE-ProRule" id="PRU00708"/>
    </source>
</evidence>
<dbReference type="GO" id="GO:0009451">
    <property type="term" value="P:RNA modification"/>
    <property type="evidence" value="ECO:0007669"/>
    <property type="project" value="InterPro"/>
</dbReference>
<organism evidence="4 5">
    <name type="scientific">Mucuna pruriens</name>
    <name type="common">Velvet bean</name>
    <name type="synonym">Dolichos pruriens</name>
    <dbReference type="NCBI Taxonomy" id="157652"/>
    <lineage>
        <taxon>Eukaryota</taxon>
        <taxon>Viridiplantae</taxon>
        <taxon>Streptophyta</taxon>
        <taxon>Embryophyta</taxon>
        <taxon>Tracheophyta</taxon>
        <taxon>Spermatophyta</taxon>
        <taxon>Magnoliopsida</taxon>
        <taxon>eudicotyledons</taxon>
        <taxon>Gunneridae</taxon>
        <taxon>Pentapetalae</taxon>
        <taxon>rosids</taxon>
        <taxon>fabids</taxon>
        <taxon>Fabales</taxon>
        <taxon>Fabaceae</taxon>
        <taxon>Papilionoideae</taxon>
        <taxon>50 kb inversion clade</taxon>
        <taxon>NPAAA clade</taxon>
        <taxon>indigoferoid/millettioid clade</taxon>
        <taxon>Phaseoleae</taxon>
        <taxon>Mucuna</taxon>
    </lineage>
</organism>